<reference evidence="1" key="1">
    <citation type="submission" date="2021-05" db="EMBL/GenBank/DDBJ databases">
        <authorList>
            <person name="Alioto T."/>
            <person name="Alioto T."/>
            <person name="Gomez Garrido J."/>
        </authorList>
    </citation>
    <scope>NUCLEOTIDE SEQUENCE</scope>
</reference>
<name>A0A8D8R252_9HEMI</name>
<organism evidence="1">
    <name type="scientific">Cacopsylla melanoneura</name>
    <dbReference type="NCBI Taxonomy" id="428564"/>
    <lineage>
        <taxon>Eukaryota</taxon>
        <taxon>Metazoa</taxon>
        <taxon>Ecdysozoa</taxon>
        <taxon>Arthropoda</taxon>
        <taxon>Hexapoda</taxon>
        <taxon>Insecta</taxon>
        <taxon>Pterygota</taxon>
        <taxon>Neoptera</taxon>
        <taxon>Paraneoptera</taxon>
        <taxon>Hemiptera</taxon>
        <taxon>Sternorrhyncha</taxon>
        <taxon>Psylloidea</taxon>
        <taxon>Psyllidae</taxon>
        <taxon>Psyllinae</taxon>
        <taxon>Cacopsylla</taxon>
    </lineage>
</organism>
<dbReference type="AlphaFoldDB" id="A0A8D8R252"/>
<protein>
    <submittedName>
        <fullName evidence="1">Uncharacterized protein</fullName>
    </submittedName>
</protein>
<proteinExistence type="predicted"/>
<evidence type="ECO:0000313" key="1">
    <source>
        <dbReference type="EMBL" id="CAG6642864.1"/>
    </source>
</evidence>
<sequence length="125" mass="14688">MLMTLIFTSYQSVNYKLNNGFRLFIESLILYVSPISRTNDPLTPLLHLTKLTDTNQNSVGYFTYIRISGLCCRPDLTLHIVCRYLCDISTKLPLWRIYSLFVLSLKVTLIHVFRENERPLWSRII</sequence>
<accession>A0A8D8R252</accession>
<dbReference type="EMBL" id="HBUF01124614">
    <property type="protein sequence ID" value="CAG6642864.1"/>
    <property type="molecule type" value="Transcribed_RNA"/>
</dbReference>